<dbReference type="InterPro" id="IPR036890">
    <property type="entry name" value="HATPase_C_sf"/>
</dbReference>
<dbReference type="InterPro" id="IPR001610">
    <property type="entry name" value="PAC"/>
</dbReference>
<dbReference type="InterPro" id="IPR005467">
    <property type="entry name" value="His_kinase_dom"/>
</dbReference>
<sequence>MMTMMSADAKHILPYCKCPVFCLRGCVFHSWHYSCIAMAMTTRDNLTNQFTGQGQLIHAAFDAAFNGIIIIDHQQPNDPIIYCNKAFEQLTGYDRGDVLGKNCRFLQGDQRLQEGRFEIQEALLNNSHCVVELLNYRKDGSEFWNEIYISPIKNEWGVTTHYVGIQNDISDRKLNEIKLKSEAGQFKNLQQQKNDFISAASHELKTPVTSLKASLQLLNKVDDAQHTTKVSALITQANKSIGKVANLIEELLVSDQLLEGSLELRKTKFALGKLISACCSGTRLEGKYKIVLHGDEDLEVFADFERMDQVVLNMVNNAVKYAAGSKTINIHISSTAQVAKVTVSDRGEGIPAERLPFLFDRFYKGQTDDVQTSGLGLGLYISAGIVKRHGGDIGVESELGKGSSFWFTLPLK</sequence>
<dbReference type="PANTHER" id="PTHR43711">
    <property type="entry name" value="TWO-COMPONENT HISTIDINE KINASE"/>
    <property type="match status" value="1"/>
</dbReference>
<dbReference type="InterPro" id="IPR036097">
    <property type="entry name" value="HisK_dim/P_sf"/>
</dbReference>
<dbReference type="GO" id="GO:0000155">
    <property type="term" value="F:phosphorelay sensor kinase activity"/>
    <property type="evidence" value="ECO:0007669"/>
    <property type="project" value="InterPro"/>
</dbReference>
<dbReference type="CDD" id="cd00130">
    <property type="entry name" value="PAS"/>
    <property type="match status" value="1"/>
</dbReference>
<dbReference type="SMART" id="SM00091">
    <property type="entry name" value="PAS"/>
    <property type="match status" value="1"/>
</dbReference>
<evidence type="ECO:0000256" key="5">
    <source>
        <dbReference type="ARBA" id="ARBA00022777"/>
    </source>
</evidence>
<evidence type="ECO:0000256" key="4">
    <source>
        <dbReference type="ARBA" id="ARBA00022679"/>
    </source>
</evidence>
<dbReference type="Gene3D" id="1.10.287.130">
    <property type="match status" value="1"/>
</dbReference>
<dbReference type="CDD" id="cd00082">
    <property type="entry name" value="HisKA"/>
    <property type="match status" value="1"/>
</dbReference>
<dbReference type="PROSITE" id="PS50112">
    <property type="entry name" value="PAS"/>
    <property type="match status" value="1"/>
</dbReference>
<dbReference type="Gene3D" id="3.30.565.10">
    <property type="entry name" value="Histidine kinase-like ATPase, C-terminal domain"/>
    <property type="match status" value="1"/>
</dbReference>
<keyword evidence="11" id="KW-1185">Reference proteome</keyword>
<dbReference type="PANTHER" id="PTHR43711:SF1">
    <property type="entry name" value="HISTIDINE KINASE 1"/>
    <property type="match status" value="1"/>
</dbReference>
<evidence type="ECO:0000259" key="7">
    <source>
        <dbReference type="PROSITE" id="PS50109"/>
    </source>
</evidence>
<dbReference type="OrthoDB" id="9813151at2"/>
<dbReference type="InterPro" id="IPR000014">
    <property type="entry name" value="PAS"/>
</dbReference>
<dbReference type="InterPro" id="IPR003661">
    <property type="entry name" value="HisK_dim/P_dom"/>
</dbReference>
<dbReference type="PRINTS" id="PR00344">
    <property type="entry name" value="BCTRLSENSOR"/>
</dbReference>
<dbReference type="FunFam" id="3.30.565.10:FF:000006">
    <property type="entry name" value="Sensor histidine kinase WalK"/>
    <property type="match status" value="1"/>
</dbReference>
<dbReference type="InterPro" id="IPR000700">
    <property type="entry name" value="PAS-assoc_C"/>
</dbReference>
<evidence type="ECO:0000259" key="8">
    <source>
        <dbReference type="PROSITE" id="PS50112"/>
    </source>
</evidence>
<proteinExistence type="predicted"/>
<keyword evidence="4" id="KW-0808">Transferase</keyword>
<evidence type="ECO:0000313" key="11">
    <source>
        <dbReference type="Proteomes" id="UP000318733"/>
    </source>
</evidence>
<dbReference type="PROSITE" id="PS50109">
    <property type="entry name" value="HIS_KIN"/>
    <property type="match status" value="1"/>
</dbReference>
<dbReference type="Pfam" id="PF13426">
    <property type="entry name" value="PAS_9"/>
    <property type="match status" value="1"/>
</dbReference>
<dbReference type="AlphaFoldDB" id="A0A556MME9"/>
<dbReference type="InterPro" id="IPR004358">
    <property type="entry name" value="Sig_transdc_His_kin-like_C"/>
</dbReference>
<feature type="domain" description="PAS" evidence="8">
    <location>
        <begin position="53"/>
        <end position="102"/>
    </location>
</feature>
<dbReference type="CDD" id="cd00075">
    <property type="entry name" value="HATPase"/>
    <property type="match status" value="1"/>
</dbReference>
<evidence type="ECO:0000256" key="3">
    <source>
        <dbReference type="ARBA" id="ARBA00022553"/>
    </source>
</evidence>
<dbReference type="Pfam" id="PF02518">
    <property type="entry name" value="HATPase_c"/>
    <property type="match status" value="1"/>
</dbReference>
<dbReference type="EC" id="2.7.13.3" evidence="2"/>
<protein>
    <recommendedName>
        <fullName evidence="2">histidine kinase</fullName>
        <ecNumber evidence="2">2.7.13.3</ecNumber>
    </recommendedName>
</protein>
<keyword evidence="3" id="KW-0597">Phosphoprotein</keyword>
<dbReference type="InterPro" id="IPR035965">
    <property type="entry name" value="PAS-like_dom_sf"/>
</dbReference>
<dbReference type="SMART" id="SM00388">
    <property type="entry name" value="HisKA"/>
    <property type="match status" value="1"/>
</dbReference>
<comment type="caution">
    <text evidence="10">The sequence shown here is derived from an EMBL/GenBank/DDBJ whole genome shotgun (WGS) entry which is preliminary data.</text>
</comment>
<feature type="domain" description="Histidine kinase" evidence="7">
    <location>
        <begin position="199"/>
        <end position="412"/>
    </location>
</feature>
<evidence type="ECO:0000259" key="9">
    <source>
        <dbReference type="PROSITE" id="PS50113"/>
    </source>
</evidence>
<reference evidence="10 11" key="1">
    <citation type="submission" date="2019-07" db="EMBL/GenBank/DDBJ databases">
        <authorList>
            <person name="Huq M.A."/>
        </authorList>
    </citation>
    <scope>NUCLEOTIDE SEQUENCE [LARGE SCALE GENOMIC DNA]</scope>
    <source>
        <strain evidence="10 11">MAH-19</strain>
    </source>
</reference>
<keyword evidence="6" id="KW-0902">Two-component regulatory system</keyword>
<evidence type="ECO:0000256" key="2">
    <source>
        <dbReference type="ARBA" id="ARBA00012438"/>
    </source>
</evidence>
<evidence type="ECO:0000256" key="6">
    <source>
        <dbReference type="ARBA" id="ARBA00023012"/>
    </source>
</evidence>
<dbReference type="Gene3D" id="3.30.450.20">
    <property type="entry name" value="PAS domain"/>
    <property type="match status" value="1"/>
</dbReference>
<dbReference type="SMART" id="SM00086">
    <property type="entry name" value="PAC"/>
    <property type="match status" value="1"/>
</dbReference>
<accession>A0A556MME9</accession>
<dbReference type="Pfam" id="PF00512">
    <property type="entry name" value="HisKA"/>
    <property type="match status" value="1"/>
</dbReference>
<keyword evidence="5" id="KW-0418">Kinase</keyword>
<evidence type="ECO:0000256" key="1">
    <source>
        <dbReference type="ARBA" id="ARBA00000085"/>
    </source>
</evidence>
<dbReference type="Proteomes" id="UP000318733">
    <property type="component" value="Unassembled WGS sequence"/>
</dbReference>
<dbReference type="NCBIfam" id="TIGR00229">
    <property type="entry name" value="sensory_box"/>
    <property type="match status" value="1"/>
</dbReference>
<dbReference type="SUPFAM" id="SSF55874">
    <property type="entry name" value="ATPase domain of HSP90 chaperone/DNA topoisomerase II/histidine kinase"/>
    <property type="match status" value="1"/>
</dbReference>
<comment type="catalytic activity">
    <reaction evidence="1">
        <text>ATP + protein L-histidine = ADP + protein N-phospho-L-histidine.</text>
        <dbReference type="EC" id="2.7.13.3"/>
    </reaction>
</comment>
<dbReference type="SMART" id="SM00387">
    <property type="entry name" value="HATPase_c"/>
    <property type="match status" value="1"/>
</dbReference>
<name>A0A556MME9_9SPHI</name>
<dbReference type="EMBL" id="VLPK01000002">
    <property type="protein sequence ID" value="TSJ41083.1"/>
    <property type="molecule type" value="Genomic_DNA"/>
</dbReference>
<dbReference type="InterPro" id="IPR050736">
    <property type="entry name" value="Sensor_HK_Regulatory"/>
</dbReference>
<dbReference type="SUPFAM" id="SSF55785">
    <property type="entry name" value="PYP-like sensor domain (PAS domain)"/>
    <property type="match status" value="1"/>
</dbReference>
<evidence type="ECO:0000313" key="10">
    <source>
        <dbReference type="EMBL" id="TSJ41083.1"/>
    </source>
</evidence>
<dbReference type="SUPFAM" id="SSF47384">
    <property type="entry name" value="Homodimeric domain of signal transducing histidine kinase"/>
    <property type="match status" value="1"/>
</dbReference>
<feature type="domain" description="PAC" evidence="9">
    <location>
        <begin position="129"/>
        <end position="181"/>
    </location>
</feature>
<organism evidence="10 11">
    <name type="scientific">Mucilaginibacter corticis</name>
    <dbReference type="NCBI Taxonomy" id="2597670"/>
    <lineage>
        <taxon>Bacteria</taxon>
        <taxon>Pseudomonadati</taxon>
        <taxon>Bacteroidota</taxon>
        <taxon>Sphingobacteriia</taxon>
        <taxon>Sphingobacteriales</taxon>
        <taxon>Sphingobacteriaceae</taxon>
        <taxon>Mucilaginibacter</taxon>
    </lineage>
</organism>
<gene>
    <name evidence="10" type="ORF">FO440_15250</name>
</gene>
<dbReference type="PROSITE" id="PS50113">
    <property type="entry name" value="PAC"/>
    <property type="match status" value="1"/>
</dbReference>
<dbReference type="InterPro" id="IPR003594">
    <property type="entry name" value="HATPase_dom"/>
</dbReference>